<dbReference type="AlphaFoldDB" id="A0A9N9KJ22"/>
<dbReference type="InterPro" id="IPR012337">
    <property type="entry name" value="RNaseH-like_sf"/>
</dbReference>
<sequence>VLHLAAIVLDLRLKIQYFKDLGWSLYLIAQIKNIYASVPRQNTYSTLELPPVNIIKRIYKHWHENEVNYPNLAKFAKDCLPIPATSVPSEEVFSIS</sequence>
<dbReference type="Proteomes" id="UP000789759">
    <property type="component" value="Unassembled WGS sequence"/>
</dbReference>
<evidence type="ECO:0000313" key="3">
    <source>
        <dbReference type="Proteomes" id="UP000789759"/>
    </source>
</evidence>
<keyword evidence="3" id="KW-1185">Reference proteome</keyword>
<protein>
    <submittedName>
        <fullName evidence="2">21756_t:CDS:1</fullName>
    </submittedName>
</protein>
<dbReference type="EMBL" id="CAJVQA010087880">
    <property type="protein sequence ID" value="CAG8839658.1"/>
    <property type="molecule type" value="Genomic_DNA"/>
</dbReference>
<evidence type="ECO:0000259" key="1">
    <source>
        <dbReference type="Pfam" id="PF05699"/>
    </source>
</evidence>
<dbReference type="Pfam" id="PF05699">
    <property type="entry name" value="Dimer_Tnp_hAT"/>
    <property type="match status" value="1"/>
</dbReference>
<dbReference type="GO" id="GO:0046983">
    <property type="term" value="F:protein dimerization activity"/>
    <property type="evidence" value="ECO:0007669"/>
    <property type="project" value="InterPro"/>
</dbReference>
<dbReference type="OrthoDB" id="2325367at2759"/>
<feature type="domain" description="HAT C-terminal dimerisation" evidence="1">
    <location>
        <begin position="58"/>
        <end position="95"/>
    </location>
</feature>
<proteinExistence type="predicted"/>
<feature type="non-terminal residue" evidence="2">
    <location>
        <position position="96"/>
    </location>
</feature>
<reference evidence="2" key="1">
    <citation type="submission" date="2021-06" db="EMBL/GenBank/DDBJ databases">
        <authorList>
            <person name="Kallberg Y."/>
            <person name="Tangrot J."/>
            <person name="Rosling A."/>
        </authorList>
    </citation>
    <scope>NUCLEOTIDE SEQUENCE</scope>
    <source>
        <strain evidence="2">FL966</strain>
    </source>
</reference>
<organism evidence="2 3">
    <name type="scientific">Cetraspora pellucida</name>
    <dbReference type="NCBI Taxonomy" id="1433469"/>
    <lineage>
        <taxon>Eukaryota</taxon>
        <taxon>Fungi</taxon>
        <taxon>Fungi incertae sedis</taxon>
        <taxon>Mucoromycota</taxon>
        <taxon>Glomeromycotina</taxon>
        <taxon>Glomeromycetes</taxon>
        <taxon>Diversisporales</taxon>
        <taxon>Gigasporaceae</taxon>
        <taxon>Cetraspora</taxon>
    </lineage>
</organism>
<dbReference type="InterPro" id="IPR008906">
    <property type="entry name" value="HATC_C_dom"/>
</dbReference>
<name>A0A9N9KJ22_9GLOM</name>
<feature type="non-terminal residue" evidence="2">
    <location>
        <position position="1"/>
    </location>
</feature>
<gene>
    <name evidence="2" type="ORF">CPELLU_LOCUS21892</name>
</gene>
<dbReference type="SUPFAM" id="SSF53098">
    <property type="entry name" value="Ribonuclease H-like"/>
    <property type="match status" value="1"/>
</dbReference>
<comment type="caution">
    <text evidence="2">The sequence shown here is derived from an EMBL/GenBank/DDBJ whole genome shotgun (WGS) entry which is preliminary data.</text>
</comment>
<accession>A0A9N9KJ22</accession>
<evidence type="ECO:0000313" key="2">
    <source>
        <dbReference type="EMBL" id="CAG8839658.1"/>
    </source>
</evidence>